<dbReference type="PANTHER" id="PTHR36443:SF1">
    <property type="entry name" value="BSR5223 PROTEIN"/>
    <property type="match status" value="1"/>
</dbReference>
<sequence>GLVVTAVGGLLLMTARIPGLDRLGRLPGDFVVERGSTTIAIPVVTSLILSLILTIVLNVVFRR</sequence>
<keyword evidence="1" id="KW-1133">Transmembrane helix</keyword>
<keyword evidence="1" id="KW-0812">Transmembrane</keyword>
<dbReference type="AlphaFoldDB" id="A0A6J4UJ62"/>
<feature type="transmembrane region" description="Helical" evidence="1">
    <location>
        <begin position="40"/>
        <end position="61"/>
    </location>
</feature>
<reference evidence="2" key="1">
    <citation type="submission" date="2020-02" db="EMBL/GenBank/DDBJ databases">
        <authorList>
            <person name="Meier V. D."/>
        </authorList>
    </citation>
    <scope>NUCLEOTIDE SEQUENCE</scope>
    <source>
        <strain evidence="2">AVDCRST_MAG59</strain>
    </source>
</reference>
<name>A0A6J4UJ62_9BACT</name>
<proteinExistence type="predicted"/>
<dbReference type="InterPro" id="IPR021320">
    <property type="entry name" value="DUF2905"/>
</dbReference>
<protein>
    <recommendedName>
        <fullName evidence="3">DUF2905 domain-containing protein</fullName>
    </recommendedName>
</protein>
<dbReference type="PANTHER" id="PTHR36443">
    <property type="entry name" value="BSR5223 PROTEIN"/>
    <property type="match status" value="1"/>
</dbReference>
<dbReference type="EMBL" id="CADCWF010000105">
    <property type="protein sequence ID" value="CAA9550241.1"/>
    <property type="molecule type" value="Genomic_DNA"/>
</dbReference>
<gene>
    <name evidence="2" type="ORF">AVDCRST_MAG59-1701</name>
</gene>
<evidence type="ECO:0000256" key="1">
    <source>
        <dbReference type="SAM" id="Phobius"/>
    </source>
</evidence>
<evidence type="ECO:0000313" key="2">
    <source>
        <dbReference type="EMBL" id="CAA9550241.1"/>
    </source>
</evidence>
<feature type="non-terminal residue" evidence="2">
    <location>
        <position position="1"/>
    </location>
</feature>
<dbReference type="Pfam" id="PF11146">
    <property type="entry name" value="DUF2905"/>
    <property type="match status" value="1"/>
</dbReference>
<organism evidence="2">
    <name type="scientific">uncultured Thermomicrobiales bacterium</name>
    <dbReference type="NCBI Taxonomy" id="1645740"/>
    <lineage>
        <taxon>Bacteria</taxon>
        <taxon>Pseudomonadati</taxon>
        <taxon>Thermomicrobiota</taxon>
        <taxon>Thermomicrobia</taxon>
        <taxon>Thermomicrobiales</taxon>
        <taxon>environmental samples</taxon>
    </lineage>
</organism>
<evidence type="ECO:0008006" key="3">
    <source>
        <dbReference type="Google" id="ProtNLM"/>
    </source>
</evidence>
<keyword evidence="1" id="KW-0472">Membrane</keyword>
<accession>A0A6J4UJ62</accession>